<dbReference type="PANTHER" id="PTHR11371:SF31">
    <property type="entry name" value="EXTRACELLULAR NUCLEASE"/>
    <property type="match status" value="1"/>
</dbReference>
<dbReference type="InterPro" id="IPR016202">
    <property type="entry name" value="DNase_I"/>
</dbReference>
<evidence type="ECO:0000313" key="6">
    <source>
        <dbReference type="EMBL" id="RIA79995.1"/>
    </source>
</evidence>
<keyword evidence="6" id="KW-0269">Exonuclease</keyword>
<dbReference type="GO" id="GO:0005634">
    <property type="term" value="C:nucleus"/>
    <property type="evidence" value="ECO:0007669"/>
    <property type="project" value="TreeGrafter"/>
</dbReference>
<dbReference type="GO" id="GO:0004527">
    <property type="term" value="F:exonuclease activity"/>
    <property type="evidence" value="ECO:0007669"/>
    <property type="project" value="UniProtKB-KW"/>
</dbReference>
<dbReference type="SMART" id="SM00476">
    <property type="entry name" value="DNaseIc"/>
    <property type="match status" value="1"/>
</dbReference>
<evidence type="ECO:0000313" key="7">
    <source>
        <dbReference type="Proteomes" id="UP000265703"/>
    </source>
</evidence>
<feature type="compositionally biased region" description="Basic and acidic residues" evidence="4">
    <location>
        <begin position="1"/>
        <end position="11"/>
    </location>
</feature>
<dbReference type="SUPFAM" id="SSF56219">
    <property type="entry name" value="DNase I-like"/>
    <property type="match status" value="1"/>
</dbReference>
<dbReference type="GO" id="GO:0006308">
    <property type="term" value="P:DNA catabolic process"/>
    <property type="evidence" value="ECO:0007669"/>
    <property type="project" value="InterPro"/>
</dbReference>
<evidence type="ECO:0000256" key="4">
    <source>
        <dbReference type="SAM" id="MobiDB-lite"/>
    </source>
</evidence>
<feature type="region of interest" description="Disordered" evidence="4">
    <location>
        <begin position="1"/>
        <end position="152"/>
    </location>
</feature>
<dbReference type="Gene3D" id="3.60.10.10">
    <property type="entry name" value="Endonuclease/exonuclease/phosphatase"/>
    <property type="match status" value="1"/>
</dbReference>
<protein>
    <submittedName>
        <fullName evidence="6">Endonuclease/exonuclease/phosphatase</fullName>
    </submittedName>
</protein>
<evidence type="ECO:0000259" key="5">
    <source>
        <dbReference type="Pfam" id="PF03372"/>
    </source>
</evidence>
<dbReference type="Pfam" id="PF03372">
    <property type="entry name" value="Exo_endo_phos"/>
    <property type="match status" value="1"/>
</dbReference>
<keyword evidence="3" id="KW-0378">Hydrolase</keyword>
<feature type="compositionally biased region" description="Acidic residues" evidence="4">
    <location>
        <begin position="12"/>
        <end position="29"/>
    </location>
</feature>
<feature type="compositionally biased region" description="Acidic residues" evidence="4">
    <location>
        <begin position="58"/>
        <end position="69"/>
    </location>
</feature>
<feature type="compositionally biased region" description="Basic and acidic residues" evidence="4">
    <location>
        <begin position="115"/>
        <end position="128"/>
    </location>
</feature>
<dbReference type="InterPro" id="IPR036691">
    <property type="entry name" value="Endo/exonu/phosph_ase_sf"/>
</dbReference>
<dbReference type="GO" id="GO:0003677">
    <property type="term" value="F:DNA binding"/>
    <property type="evidence" value="ECO:0007669"/>
    <property type="project" value="TreeGrafter"/>
</dbReference>
<comment type="caution">
    <text evidence="6">The sequence shown here is derived from an EMBL/GenBank/DDBJ whole genome shotgun (WGS) entry which is preliminary data.</text>
</comment>
<dbReference type="GO" id="GO:0004530">
    <property type="term" value="F:deoxyribonuclease I activity"/>
    <property type="evidence" value="ECO:0007669"/>
    <property type="project" value="TreeGrafter"/>
</dbReference>
<sequence length="514" mass="58649">MPPKKRDKDDAEYVPSDDDEETEEEEEIATESTEPTKKTTKTKKSRRKGSEEYQSSDSEVDESEEDVIDTAEATEPSSSRKGKKKKKSPTEDPNSNDDDKGESALKGQTKKFTQKIKEKKEEIFDKGKSSSSQIKSPKKKGGQISSTEGEIGGSTELDDLLKKFPLPSSSRPQVFNKYISLIGSINIQAFGTKKSSNHIIMRIITDILRHYDIILCQEIRANEDIIQQLTNEVSTPATPYAYVASHPIGRSTYQERYVFLYRKNEWKVLEDYVIDDDDALGDKFIREPYVVRFQHLKKTNVRVTLVGCHTQPENALEEIKTLVNTVYMDVRKKLQRDNVQEKRQLDRGIGQNKPNKILSFLWRYLCCYGCFGCCNRCFGCCDAYSSVSTRDFSDDLTPSGVDTNEPIIMMGDLNAAGSYVNKSQRAELDTLLKKNNLMWGIQHNADTTVADGPDTAYDRFIFETANERRWIGNSRIWRFDDGWLKGNVDVDSVKKAAKRVTDHYPIEFELKLKE</sequence>
<dbReference type="PRINTS" id="PR00130">
    <property type="entry name" value="DNASEI"/>
</dbReference>
<accession>A0A397S6N1</accession>
<feature type="compositionally biased region" description="Basic residues" evidence="4">
    <location>
        <begin position="38"/>
        <end position="47"/>
    </location>
</feature>
<proteinExistence type="inferred from homology"/>
<dbReference type="Proteomes" id="UP000265703">
    <property type="component" value="Unassembled WGS sequence"/>
</dbReference>
<dbReference type="PANTHER" id="PTHR11371">
    <property type="entry name" value="DEOXYRIBONUCLEASE"/>
    <property type="match status" value="1"/>
</dbReference>
<dbReference type="EMBL" id="QKYT01001072">
    <property type="protein sequence ID" value="RIA79995.1"/>
    <property type="molecule type" value="Genomic_DNA"/>
</dbReference>
<name>A0A397S6N1_9GLOM</name>
<feature type="domain" description="Endonuclease/exonuclease/phosphatase" evidence="5">
    <location>
        <begin position="184"/>
        <end position="448"/>
    </location>
</feature>
<keyword evidence="6" id="KW-0255">Endonuclease</keyword>
<organism evidence="6 7">
    <name type="scientific">Glomus cerebriforme</name>
    <dbReference type="NCBI Taxonomy" id="658196"/>
    <lineage>
        <taxon>Eukaryota</taxon>
        <taxon>Fungi</taxon>
        <taxon>Fungi incertae sedis</taxon>
        <taxon>Mucoromycota</taxon>
        <taxon>Glomeromycotina</taxon>
        <taxon>Glomeromycetes</taxon>
        <taxon>Glomerales</taxon>
        <taxon>Glomeraceae</taxon>
        <taxon>Glomus</taxon>
    </lineage>
</organism>
<dbReference type="STRING" id="658196.A0A397S6N1"/>
<dbReference type="AlphaFoldDB" id="A0A397S6N1"/>
<evidence type="ECO:0000256" key="2">
    <source>
        <dbReference type="ARBA" id="ARBA00022722"/>
    </source>
</evidence>
<keyword evidence="7" id="KW-1185">Reference proteome</keyword>
<keyword evidence="2" id="KW-0540">Nuclease</keyword>
<comment type="similarity">
    <text evidence="1">Belongs to the DNase I family.</text>
</comment>
<evidence type="ECO:0000256" key="3">
    <source>
        <dbReference type="ARBA" id="ARBA00022801"/>
    </source>
</evidence>
<dbReference type="OrthoDB" id="10061407at2759"/>
<gene>
    <name evidence="6" type="ORF">C1645_839471</name>
</gene>
<evidence type="ECO:0000256" key="1">
    <source>
        <dbReference type="ARBA" id="ARBA00007359"/>
    </source>
</evidence>
<dbReference type="InterPro" id="IPR005135">
    <property type="entry name" value="Endo/exonuclease/phosphatase"/>
</dbReference>
<reference evidence="6 7" key="1">
    <citation type="submission" date="2018-06" db="EMBL/GenBank/DDBJ databases">
        <title>Comparative genomics reveals the genomic features of Rhizophagus irregularis, R. cerebriforme, R. diaphanum and Gigaspora rosea, and their symbiotic lifestyle signature.</title>
        <authorList>
            <person name="Morin E."/>
            <person name="San Clemente H."/>
            <person name="Chen E.C.H."/>
            <person name="De La Providencia I."/>
            <person name="Hainaut M."/>
            <person name="Kuo A."/>
            <person name="Kohler A."/>
            <person name="Murat C."/>
            <person name="Tang N."/>
            <person name="Roy S."/>
            <person name="Loubradou J."/>
            <person name="Henrissat B."/>
            <person name="Grigoriev I.V."/>
            <person name="Corradi N."/>
            <person name="Roux C."/>
            <person name="Martin F.M."/>
        </authorList>
    </citation>
    <scope>NUCLEOTIDE SEQUENCE [LARGE SCALE GENOMIC DNA]</scope>
    <source>
        <strain evidence="6 7">DAOM 227022</strain>
    </source>
</reference>